<name>A0A8J4UYK2_9MYCE</name>
<organism evidence="2 3">
    <name type="scientific">Polysphondylium violaceum</name>
    <dbReference type="NCBI Taxonomy" id="133409"/>
    <lineage>
        <taxon>Eukaryota</taxon>
        <taxon>Amoebozoa</taxon>
        <taxon>Evosea</taxon>
        <taxon>Eumycetozoa</taxon>
        <taxon>Dictyostelia</taxon>
        <taxon>Dictyosteliales</taxon>
        <taxon>Dictyosteliaceae</taxon>
        <taxon>Polysphondylium</taxon>
    </lineage>
</organism>
<sequence>MNKLYLILIFALIYTNLAWSQWSSSSSVDSTSTSTEIDGVRYMFGLSSNGSRHIAFQYNFTSQYAKASYINLRSNILGLLSCDSSSMSIVHQNGTGIIVKSIVDYNSLQLTDVAKIYVGSYDISPQNFGYDPISNKAYFPILSSTSLQVWSLDFTQSSTSLIPLYSNIVKKGQSANFVPKGVYDPTTSRYYVLFASNNVYYLGIYNTKNKNTSNNVIMFLPATLQGDIIVINSKLYVLFNDNVSITMYIVDPTKNMSKKVAVFDNSQSEGYTGNYFAVSSNRIVLFTNVNGQLNTATFIVYDPSTGLFDEFFGWDEMGAFSHVDQICVN</sequence>
<gene>
    <name evidence="2" type="ORF">CYY_005715</name>
</gene>
<comment type="caution">
    <text evidence="2">The sequence shown here is derived from an EMBL/GenBank/DDBJ whole genome shotgun (WGS) entry which is preliminary data.</text>
</comment>
<dbReference type="InterPro" id="IPR015915">
    <property type="entry name" value="Kelch-typ_b-propeller"/>
</dbReference>
<accession>A0A8J4UYK2</accession>
<dbReference type="Proteomes" id="UP000695562">
    <property type="component" value="Unassembled WGS sequence"/>
</dbReference>
<dbReference type="EMBL" id="AJWJ01000235">
    <property type="protein sequence ID" value="KAF2072975.1"/>
    <property type="molecule type" value="Genomic_DNA"/>
</dbReference>
<evidence type="ECO:0000313" key="2">
    <source>
        <dbReference type="EMBL" id="KAF2072975.1"/>
    </source>
</evidence>
<reference evidence="2" key="1">
    <citation type="submission" date="2020-01" db="EMBL/GenBank/DDBJ databases">
        <title>Development of genomics and gene disruption for Polysphondylium violaceum indicates a role for the polyketide synthase stlB in stalk morphogenesis.</title>
        <authorList>
            <person name="Narita B."/>
            <person name="Kawabe Y."/>
            <person name="Kin K."/>
            <person name="Saito T."/>
            <person name="Gibbs R."/>
            <person name="Kuspa A."/>
            <person name="Muzny D."/>
            <person name="Queller D."/>
            <person name="Richards S."/>
            <person name="Strassman J."/>
            <person name="Sucgang R."/>
            <person name="Worley K."/>
            <person name="Schaap P."/>
        </authorList>
    </citation>
    <scope>NUCLEOTIDE SEQUENCE</scope>
    <source>
        <strain evidence="2">QSvi11</strain>
    </source>
</reference>
<feature type="signal peptide" evidence="1">
    <location>
        <begin position="1"/>
        <end position="20"/>
    </location>
</feature>
<evidence type="ECO:0000313" key="3">
    <source>
        <dbReference type="Proteomes" id="UP000695562"/>
    </source>
</evidence>
<evidence type="ECO:0000256" key="1">
    <source>
        <dbReference type="SAM" id="SignalP"/>
    </source>
</evidence>
<dbReference type="SUPFAM" id="SSF117281">
    <property type="entry name" value="Kelch motif"/>
    <property type="match status" value="1"/>
</dbReference>
<dbReference type="AlphaFoldDB" id="A0A8J4UYK2"/>
<keyword evidence="1" id="KW-0732">Signal</keyword>
<keyword evidence="3" id="KW-1185">Reference proteome</keyword>
<feature type="chain" id="PRO_5035329369" evidence="1">
    <location>
        <begin position="21"/>
        <end position="329"/>
    </location>
</feature>
<protein>
    <submittedName>
        <fullName evidence="2">Uncharacterized protein</fullName>
    </submittedName>
</protein>
<proteinExistence type="predicted"/>